<dbReference type="PANTHER" id="PTHR36440:SF1">
    <property type="entry name" value="PUTATIVE (AFU_ORTHOLOGUE AFUA_8G07350)-RELATED"/>
    <property type="match status" value="1"/>
</dbReference>
<dbReference type="InterPro" id="IPR014710">
    <property type="entry name" value="RmlC-like_jellyroll"/>
</dbReference>
<proteinExistence type="predicted"/>
<evidence type="ECO:0000259" key="1">
    <source>
        <dbReference type="Pfam" id="PF07883"/>
    </source>
</evidence>
<dbReference type="eggNOG" id="COG1917">
    <property type="taxonomic scope" value="Bacteria"/>
</dbReference>
<dbReference type="CDD" id="cd02215">
    <property type="entry name" value="cupin_QDO_N_C"/>
    <property type="match status" value="1"/>
</dbReference>
<name>H0QTB4_ARTG1</name>
<feature type="domain" description="Cupin type-2" evidence="1">
    <location>
        <begin position="57"/>
        <end position="116"/>
    </location>
</feature>
<dbReference type="Proteomes" id="UP000003828">
    <property type="component" value="Unassembled WGS sequence"/>
</dbReference>
<reference evidence="2 3" key="1">
    <citation type="submission" date="2011-12" db="EMBL/GenBank/DDBJ databases">
        <title>Whole genome shotgun sequence of Arthrobacter globiformis NBRC 12137.</title>
        <authorList>
            <person name="Miyazawa S."/>
            <person name="Hosoyama A."/>
            <person name="Tsuchikane K."/>
            <person name="Katsumata H."/>
            <person name="Yamazaki S."/>
            <person name="Fujita N."/>
        </authorList>
    </citation>
    <scope>NUCLEOTIDE SEQUENCE [LARGE SCALE GENOMIC DNA]</scope>
    <source>
        <strain evidence="2 3">NBRC 12137</strain>
    </source>
</reference>
<comment type="caution">
    <text evidence="2">The sequence shown here is derived from an EMBL/GenBank/DDBJ whole genome shotgun (WGS) entry which is preliminary data.</text>
</comment>
<dbReference type="InterPro" id="IPR013096">
    <property type="entry name" value="Cupin_2"/>
</dbReference>
<dbReference type="Gene3D" id="2.60.120.10">
    <property type="entry name" value="Jelly Rolls"/>
    <property type="match status" value="1"/>
</dbReference>
<protein>
    <recommendedName>
        <fullName evidence="1">Cupin type-2 domain-containing protein</fullName>
    </recommendedName>
</protein>
<gene>
    <name evidence="2" type="ORF">ARGLB_110_00260</name>
</gene>
<dbReference type="OrthoDB" id="9794183at2"/>
<organism evidence="2 3">
    <name type="scientific">Arthrobacter globiformis (strain ATCC 8010 / DSM 20124 / JCM 1332 / NBRC 12137 / NCIMB 8907 / NRRL B-2979 / 168)</name>
    <dbReference type="NCBI Taxonomy" id="1077972"/>
    <lineage>
        <taxon>Bacteria</taxon>
        <taxon>Bacillati</taxon>
        <taxon>Actinomycetota</taxon>
        <taxon>Actinomycetes</taxon>
        <taxon>Micrococcales</taxon>
        <taxon>Micrococcaceae</taxon>
        <taxon>Arthrobacter</taxon>
    </lineage>
</organism>
<dbReference type="Pfam" id="PF07883">
    <property type="entry name" value="Cupin_2"/>
    <property type="match status" value="1"/>
</dbReference>
<sequence length="184" mass="20610">MHHQDTLKQVSLDERGLGKAYVLAPGEGEHSQANNSSRSLWARAVDTNGDMSIIVSEGDESAPTMPHYHERTSEALYVISGVIRVWLDDQKGNRYIHDVHAGEFGTLPRGWIHAWAFAAPNSKQIGIIAPGGFERIVDYLDPNRPTTIEQLRASEDTIDVRWMPDYPLFQLCEEAERQRTANAG</sequence>
<dbReference type="AlphaFoldDB" id="H0QTB4"/>
<evidence type="ECO:0000313" key="3">
    <source>
        <dbReference type="Proteomes" id="UP000003828"/>
    </source>
</evidence>
<evidence type="ECO:0000313" key="2">
    <source>
        <dbReference type="EMBL" id="GAB16065.1"/>
    </source>
</evidence>
<keyword evidence="3" id="KW-1185">Reference proteome</keyword>
<dbReference type="EMBL" id="BAEG01000110">
    <property type="protein sequence ID" value="GAB16065.1"/>
    <property type="molecule type" value="Genomic_DNA"/>
</dbReference>
<accession>H0QTB4</accession>
<dbReference type="STRING" id="1077972.ARGLB_110_00260"/>
<dbReference type="InterPro" id="IPR053146">
    <property type="entry name" value="QDO-like"/>
</dbReference>
<dbReference type="SUPFAM" id="SSF51182">
    <property type="entry name" value="RmlC-like cupins"/>
    <property type="match status" value="1"/>
</dbReference>
<dbReference type="RefSeq" id="WP_003805994.1">
    <property type="nucleotide sequence ID" value="NZ_BAEG01000110.1"/>
</dbReference>
<dbReference type="InterPro" id="IPR011051">
    <property type="entry name" value="RmlC_Cupin_sf"/>
</dbReference>
<dbReference type="PANTHER" id="PTHR36440">
    <property type="entry name" value="PUTATIVE (AFU_ORTHOLOGUE AFUA_8G07350)-RELATED"/>
    <property type="match status" value="1"/>
</dbReference>